<evidence type="ECO:0000256" key="7">
    <source>
        <dbReference type="ARBA" id="ARBA00023125"/>
    </source>
</evidence>
<keyword evidence="7" id="KW-0238">DNA-binding</keyword>
<dbReference type="GO" id="GO:0009307">
    <property type="term" value="P:DNA restriction-modification system"/>
    <property type="evidence" value="ECO:0007669"/>
    <property type="project" value="UniProtKB-KW"/>
</dbReference>
<evidence type="ECO:0000256" key="8">
    <source>
        <dbReference type="ARBA" id="ARBA00049120"/>
    </source>
</evidence>
<feature type="domain" description="DNA methylase N-4/N-6" evidence="9">
    <location>
        <begin position="22"/>
        <end position="250"/>
    </location>
</feature>
<dbReference type="InterPro" id="IPR029063">
    <property type="entry name" value="SAM-dependent_MTases_sf"/>
</dbReference>
<dbReference type="EC" id="2.1.1.113" evidence="2"/>
<evidence type="ECO:0000256" key="2">
    <source>
        <dbReference type="ARBA" id="ARBA00012185"/>
    </source>
</evidence>
<dbReference type="InterPro" id="IPR002941">
    <property type="entry name" value="DNA_methylase_N4/N6"/>
</dbReference>
<dbReference type="PRINTS" id="PR00508">
    <property type="entry name" value="S21N4MTFRASE"/>
</dbReference>
<comment type="catalytic activity">
    <reaction evidence="8">
        <text>a 2'-deoxycytidine in DNA + S-adenosyl-L-methionine = an N(4)-methyl-2'-deoxycytidine in DNA + S-adenosyl-L-homocysteine + H(+)</text>
        <dbReference type="Rhea" id="RHEA:16857"/>
        <dbReference type="Rhea" id="RHEA-COMP:11369"/>
        <dbReference type="Rhea" id="RHEA-COMP:13674"/>
        <dbReference type="ChEBI" id="CHEBI:15378"/>
        <dbReference type="ChEBI" id="CHEBI:57856"/>
        <dbReference type="ChEBI" id="CHEBI:59789"/>
        <dbReference type="ChEBI" id="CHEBI:85452"/>
        <dbReference type="ChEBI" id="CHEBI:137933"/>
        <dbReference type="EC" id="2.1.1.113"/>
    </reaction>
</comment>
<dbReference type="GO" id="GO:0003677">
    <property type="term" value="F:DNA binding"/>
    <property type="evidence" value="ECO:0007669"/>
    <property type="project" value="UniProtKB-KW"/>
</dbReference>
<keyword evidence="4 10" id="KW-0808">Transferase</keyword>
<gene>
    <name evidence="10" type="ORF">MSIBF_A1330006</name>
</gene>
<dbReference type="InterPro" id="IPR017985">
    <property type="entry name" value="MeTrfase_CN4_CS"/>
</dbReference>
<dbReference type="PROSITE" id="PS00093">
    <property type="entry name" value="N4_MTASE"/>
    <property type="match status" value="1"/>
</dbReference>
<evidence type="ECO:0000256" key="3">
    <source>
        <dbReference type="ARBA" id="ARBA00022603"/>
    </source>
</evidence>
<evidence type="ECO:0000256" key="1">
    <source>
        <dbReference type="ARBA" id="ARBA00010203"/>
    </source>
</evidence>
<evidence type="ECO:0000256" key="6">
    <source>
        <dbReference type="ARBA" id="ARBA00022747"/>
    </source>
</evidence>
<dbReference type="GO" id="GO:0015667">
    <property type="term" value="F:site-specific DNA-methyltransferase (cytosine-N4-specific) activity"/>
    <property type="evidence" value="ECO:0007669"/>
    <property type="project" value="UniProtKB-EC"/>
</dbReference>
<name>A0A098E8D4_9ZZZZ</name>
<evidence type="ECO:0000313" key="10">
    <source>
        <dbReference type="EMBL" id="CEG11245.1"/>
    </source>
</evidence>
<dbReference type="InterPro" id="IPR001091">
    <property type="entry name" value="RM_Methyltransferase"/>
</dbReference>
<evidence type="ECO:0000256" key="5">
    <source>
        <dbReference type="ARBA" id="ARBA00022691"/>
    </source>
</evidence>
<evidence type="ECO:0000256" key="4">
    <source>
        <dbReference type="ARBA" id="ARBA00022679"/>
    </source>
</evidence>
<dbReference type="Gene3D" id="3.40.50.150">
    <property type="entry name" value="Vaccinia Virus protein VP39"/>
    <property type="match status" value="1"/>
</dbReference>
<sequence length="279" mass="33024">MKNVLVQGDVSEIIKYVPDESIHLTFTSPPYYNARDYSIYQSYEDYLKFLEDVFKEVYRITKEGRFFILNTSPIIIPRVSRQHSSKRYPIPYDIHPSLIKMGWEFIDDIIWLKPEYSVKNRNAGFLQHRKPLAYKPNACTENVMVYRKKTDRLIDWNIEQYGFGIVNKSRVNGDYETSNVWRIDPVFDKTHSAVFPLELCNRVIKFYSYIGDLVFDPFAGSGTFGKSALSLNRYFFLTETKPEYVERIKENINQKTLSENYREPIFLDLKTFISNSKRK</sequence>
<organism evidence="10">
    <name type="scientific">groundwater metagenome</name>
    <dbReference type="NCBI Taxonomy" id="717931"/>
    <lineage>
        <taxon>unclassified sequences</taxon>
        <taxon>metagenomes</taxon>
        <taxon>ecological metagenomes</taxon>
    </lineage>
</organism>
<keyword evidence="3 10" id="KW-0489">Methyltransferase</keyword>
<reference evidence="10" key="1">
    <citation type="submission" date="2014-09" db="EMBL/GenBank/DDBJ databases">
        <authorList>
            <person name="Probst J Alexander"/>
        </authorList>
    </citation>
    <scope>NUCLEOTIDE SEQUENCE</scope>
</reference>
<accession>A0A098E8D4</accession>
<dbReference type="AlphaFoldDB" id="A0A098E8D4"/>
<dbReference type="SUPFAM" id="SSF53335">
    <property type="entry name" value="S-adenosyl-L-methionine-dependent methyltransferases"/>
    <property type="match status" value="1"/>
</dbReference>
<evidence type="ECO:0000259" key="9">
    <source>
        <dbReference type="Pfam" id="PF01555"/>
    </source>
</evidence>
<protein>
    <recommendedName>
        <fullName evidence="2">site-specific DNA-methyltransferase (cytosine-N(4)-specific)</fullName>
        <ecNumber evidence="2">2.1.1.113</ecNumber>
    </recommendedName>
</protein>
<dbReference type="Pfam" id="PF01555">
    <property type="entry name" value="N6_N4_Mtase"/>
    <property type="match status" value="1"/>
</dbReference>
<dbReference type="GO" id="GO:0008170">
    <property type="term" value="F:N-methyltransferase activity"/>
    <property type="evidence" value="ECO:0007669"/>
    <property type="project" value="InterPro"/>
</dbReference>
<keyword evidence="6" id="KW-0680">Restriction system</keyword>
<dbReference type="GO" id="GO:0032259">
    <property type="term" value="P:methylation"/>
    <property type="evidence" value="ECO:0007669"/>
    <property type="project" value="UniProtKB-KW"/>
</dbReference>
<comment type="similarity">
    <text evidence="1">Belongs to the N(4)/N(6)-methyltransferase family. N(4) subfamily.</text>
</comment>
<proteinExistence type="inferred from homology"/>
<dbReference type="EMBL" id="CCXY01000039">
    <property type="protein sequence ID" value="CEG11245.1"/>
    <property type="molecule type" value="Genomic_DNA"/>
</dbReference>
<keyword evidence="5" id="KW-0949">S-adenosyl-L-methionine</keyword>